<gene>
    <name evidence="1" type="ORF">H4R18_003335</name>
</gene>
<accession>A0A9W8H8B9</accession>
<dbReference type="Proteomes" id="UP001140217">
    <property type="component" value="Unassembled WGS sequence"/>
</dbReference>
<reference evidence="1" key="1">
    <citation type="submission" date="2022-07" db="EMBL/GenBank/DDBJ databases">
        <title>Phylogenomic reconstructions and comparative analyses of Kickxellomycotina fungi.</title>
        <authorList>
            <person name="Reynolds N.K."/>
            <person name="Stajich J.E."/>
            <person name="Barry K."/>
            <person name="Grigoriev I.V."/>
            <person name="Crous P."/>
            <person name="Smith M.E."/>
        </authorList>
    </citation>
    <scope>NUCLEOTIDE SEQUENCE</scope>
    <source>
        <strain evidence="1">NBRC 105414</strain>
    </source>
</reference>
<sequence>MSLGSSVNGTESQGAERSAAALLAALRERLAAYDELDRECTRLAQEEKTLETYVRNLMDSNVFT</sequence>
<dbReference type="OrthoDB" id="5600271at2759"/>
<protein>
    <submittedName>
        <fullName evidence="1">Uncharacterized protein</fullName>
    </submittedName>
</protein>
<evidence type="ECO:0000313" key="2">
    <source>
        <dbReference type="Proteomes" id="UP001140217"/>
    </source>
</evidence>
<keyword evidence="2" id="KW-1185">Reference proteome</keyword>
<proteinExistence type="predicted"/>
<evidence type="ECO:0000313" key="1">
    <source>
        <dbReference type="EMBL" id="KAJ2780694.1"/>
    </source>
</evidence>
<organism evidence="1 2">
    <name type="scientific">Coemansia javaensis</name>
    <dbReference type="NCBI Taxonomy" id="2761396"/>
    <lineage>
        <taxon>Eukaryota</taxon>
        <taxon>Fungi</taxon>
        <taxon>Fungi incertae sedis</taxon>
        <taxon>Zoopagomycota</taxon>
        <taxon>Kickxellomycotina</taxon>
        <taxon>Kickxellomycetes</taxon>
        <taxon>Kickxellales</taxon>
        <taxon>Kickxellaceae</taxon>
        <taxon>Coemansia</taxon>
    </lineage>
</organism>
<comment type="caution">
    <text evidence="1">The sequence shown here is derived from an EMBL/GenBank/DDBJ whole genome shotgun (WGS) entry which is preliminary data.</text>
</comment>
<dbReference type="EMBL" id="JANBUL010000129">
    <property type="protein sequence ID" value="KAJ2780694.1"/>
    <property type="molecule type" value="Genomic_DNA"/>
</dbReference>
<name>A0A9W8H8B9_9FUNG</name>
<dbReference type="AlphaFoldDB" id="A0A9W8H8B9"/>